<organism evidence="6 7">
    <name type="scientific">Oesophagostomum dentatum</name>
    <name type="common">Nodular worm</name>
    <dbReference type="NCBI Taxonomy" id="61180"/>
    <lineage>
        <taxon>Eukaryota</taxon>
        <taxon>Metazoa</taxon>
        <taxon>Ecdysozoa</taxon>
        <taxon>Nematoda</taxon>
        <taxon>Chromadorea</taxon>
        <taxon>Rhabditida</taxon>
        <taxon>Rhabditina</taxon>
        <taxon>Rhabditomorpha</taxon>
        <taxon>Strongyloidea</taxon>
        <taxon>Strongylidae</taxon>
        <taxon>Oesophagostomum</taxon>
    </lineage>
</organism>
<dbReference type="PANTHER" id="PTHR44755:SF8">
    <property type="entry name" value="RECEPTOR LIGAND BINDING REGION DOMAIN-CONTAINING PROTEIN"/>
    <property type="match status" value="1"/>
</dbReference>
<evidence type="ECO:0000256" key="3">
    <source>
        <dbReference type="ARBA" id="ARBA00022989"/>
    </source>
</evidence>
<dbReference type="Proteomes" id="UP000053660">
    <property type="component" value="Unassembled WGS sequence"/>
</dbReference>
<evidence type="ECO:0000256" key="1">
    <source>
        <dbReference type="ARBA" id="ARBA00004370"/>
    </source>
</evidence>
<dbReference type="GO" id="GO:0038023">
    <property type="term" value="F:signaling receptor activity"/>
    <property type="evidence" value="ECO:0007669"/>
    <property type="project" value="TreeGrafter"/>
</dbReference>
<keyword evidence="4" id="KW-0472">Membrane</keyword>
<protein>
    <recommendedName>
        <fullName evidence="5">Receptor ligand binding region domain-containing protein</fullName>
    </recommendedName>
</protein>
<dbReference type="InterPro" id="IPR052612">
    <property type="entry name" value="ANP_Clearance_Receptor"/>
</dbReference>
<dbReference type="PANTHER" id="PTHR44755">
    <property type="entry name" value="NATRIURETIC PEPTIDE RECEPTOR 3-RELATED"/>
    <property type="match status" value="1"/>
</dbReference>
<dbReference type="OrthoDB" id="302535at2759"/>
<dbReference type="EMBL" id="KN604801">
    <property type="protein sequence ID" value="KHJ79486.1"/>
    <property type="molecule type" value="Genomic_DNA"/>
</dbReference>
<sequence>MDHWKMGARVFIGPEMNCRTEATMAAAQNLPIISYKCKDQTVSDKKKYNTFARTVPAETDIVKAFIALCREHNWKKFAIIYEEHPAHEELYLALRQAIDVENARMDVDEIRYSVQNVSKVIRFSEVQSEKLIDSVIEQTKDMTRLYVTFGNVRLFRKILMSMGKLGLTDSQQYLLIYLDADYNWLNVYHAMNNHFFRNTMIDLQSSWDVTNSSDHRII</sequence>
<keyword evidence="2" id="KW-0812">Transmembrane</keyword>
<dbReference type="Pfam" id="PF01094">
    <property type="entry name" value="ANF_receptor"/>
    <property type="match status" value="1"/>
</dbReference>
<dbReference type="InterPro" id="IPR001828">
    <property type="entry name" value="ANF_lig-bd_rcpt"/>
</dbReference>
<comment type="subcellular location">
    <subcellularLocation>
        <location evidence="1">Membrane</location>
    </subcellularLocation>
</comment>
<evidence type="ECO:0000313" key="7">
    <source>
        <dbReference type="Proteomes" id="UP000053660"/>
    </source>
</evidence>
<name>A0A0B1S6G8_OESDE</name>
<dbReference type="Gene3D" id="3.40.50.2300">
    <property type="match status" value="1"/>
</dbReference>
<dbReference type="SUPFAM" id="SSF53822">
    <property type="entry name" value="Periplasmic binding protein-like I"/>
    <property type="match status" value="1"/>
</dbReference>
<evidence type="ECO:0000256" key="2">
    <source>
        <dbReference type="ARBA" id="ARBA00022692"/>
    </source>
</evidence>
<reference evidence="6 7" key="1">
    <citation type="submission" date="2014-03" db="EMBL/GenBank/DDBJ databases">
        <title>Draft genome of the hookworm Oesophagostomum dentatum.</title>
        <authorList>
            <person name="Mitreva M."/>
        </authorList>
    </citation>
    <scope>NUCLEOTIDE SEQUENCE [LARGE SCALE GENOMIC DNA]</scope>
    <source>
        <strain evidence="6 7">OD-Hann</strain>
    </source>
</reference>
<feature type="domain" description="Receptor ligand binding region" evidence="5">
    <location>
        <begin position="10"/>
        <end position="185"/>
    </location>
</feature>
<keyword evidence="7" id="KW-1185">Reference proteome</keyword>
<dbReference type="AlphaFoldDB" id="A0A0B1S6G8"/>
<evidence type="ECO:0000259" key="5">
    <source>
        <dbReference type="Pfam" id="PF01094"/>
    </source>
</evidence>
<feature type="non-terminal residue" evidence="6">
    <location>
        <position position="218"/>
    </location>
</feature>
<evidence type="ECO:0000256" key="4">
    <source>
        <dbReference type="ARBA" id="ARBA00023136"/>
    </source>
</evidence>
<dbReference type="GO" id="GO:0016020">
    <property type="term" value="C:membrane"/>
    <property type="evidence" value="ECO:0007669"/>
    <property type="project" value="UniProtKB-SubCell"/>
</dbReference>
<proteinExistence type="predicted"/>
<evidence type="ECO:0000313" key="6">
    <source>
        <dbReference type="EMBL" id="KHJ79486.1"/>
    </source>
</evidence>
<keyword evidence="3" id="KW-1133">Transmembrane helix</keyword>
<gene>
    <name evidence="6" type="ORF">OESDEN_20866</name>
</gene>
<dbReference type="GO" id="GO:0007165">
    <property type="term" value="P:signal transduction"/>
    <property type="evidence" value="ECO:0007669"/>
    <property type="project" value="TreeGrafter"/>
</dbReference>
<dbReference type="GO" id="GO:0017046">
    <property type="term" value="F:peptide hormone binding"/>
    <property type="evidence" value="ECO:0007669"/>
    <property type="project" value="TreeGrafter"/>
</dbReference>
<accession>A0A0B1S6G8</accession>
<dbReference type="InterPro" id="IPR028082">
    <property type="entry name" value="Peripla_BP_I"/>
</dbReference>